<dbReference type="Pfam" id="PF13910">
    <property type="entry name" value="DUF4209"/>
    <property type="match status" value="1"/>
</dbReference>
<dbReference type="AlphaFoldDB" id="A0AAN0J942"/>
<protein>
    <recommendedName>
        <fullName evidence="2">DUF4209 domain-containing protein</fullName>
    </recommendedName>
</protein>
<accession>A0AAN0J942</accession>
<keyword evidence="1" id="KW-0812">Transmembrane</keyword>
<feature type="domain" description="DUF4209" evidence="2">
    <location>
        <begin position="194"/>
        <end position="277"/>
    </location>
</feature>
<dbReference type="GeneID" id="105313080"/>
<evidence type="ECO:0000256" key="1">
    <source>
        <dbReference type="SAM" id="Phobius"/>
    </source>
</evidence>
<keyword evidence="1" id="KW-0472">Membrane</keyword>
<evidence type="ECO:0000259" key="2">
    <source>
        <dbReference type="Pfam" id="PF13910"/>
    </source>
</evidence>
<keyword evidence="1" id="KW-1133">Transmembrane helix</keyword>
<dbReference type="PANTHER" id="PTHR31701:SF2">
    <property type="entry name" value="ENDOPLASMIC RETICULUM MEMBRANE-ASSOCIATED RNA DEGRADATION PROTEIN"/>
    <property type="match status" value="1"/>
</dbReference>
<dbReference type="Proteomes" id="UP000007879">
    <property type="component" value="Unassembled WGS sequence"/>
</dbReference>
<dbReference type="RefSeq" id="XP_019853267.1">
    <property type="nucleotide sequence ID" value="XM_019997708.1"/>
</dbReference>
<name>A0AAN0J942_AMPQE</name>
<feature type="transmembrane region" description="Helical" evidence="1">
    <location>
        <begin position="655"/>
        <end position="673"/>
    </location>
</feature>
<dbReference type="InterPro" id="IPR025209">
    <property type="entry name" value="DUF4209"/>
</dbReference>
<evidence type="ECO:0000313" key="3">
    <source>
        <dbReference type="EnsemblMetazoa" id="XP_019853267.1"/>
    </source>
</evidence>
<evidence type="ECO:0000313" key="4">
    <source>
        <dbReference type="Proteomes" id="UP000007879"/>
    </source>
</evidence>
<dbReference type="EnsemblMetazoa" id="XM_019997708.1">
    <property type="protein sequence ID" value="XP_019853267.1"/>
    <property type="gene ID" value="LOC105313080"/>
</dbReference>
<organism evidence="3 4">
    <name type="scientific">Amphimedon queenslandica</name>
    <name type="common">Sponge</name>
    <dbReference type="NCBI Taxonomy" id="400682"/>
    <lineage>
        <taxon>Eukaryota</taxon>
        <taxon>Metazoa</taxon>
        <taxon>Porifera</taxon>
        <taxon>Demospongiae</taxon>
        <taxon>Heteroscleromorpha</taxon>
        <taxon>Haplosclerida</taxon>
        <taxon>Niphatidae</taxon>
        <taxon>Amphimedon</taxon>
    </lineage>
</organism>
<dbReference type="KEGG" id="aqu:105313080"/>
<sequence length="730" mass="82350">MNHLKVLEEYLLKAKEEEKSKGEGPPHPAISGFWYGKFLQKVFAEGGVAKMEGIGTLNLLGVPINVHVQDGKAQLAKCHTSLSPNVYRLIMQSLPIKCCHDDDYLDDHLTLDWSFVKRFDLSADYSCLVSQLGVLAAGVHQKCFKTNKELLLETWKPFLNWTHHPEIFIDCFNLLFSGCNDGPHLSLIVIAAAIERSLGDVYLQVSNASNCPRHMKDLLATKELSQLLGAEPVVCLKCLIGPPGGLNLRNVVWHGFAAQDEIPIEYVTLLLVLVVSLGKIIQNKLDASSLIHRPFVSFQNHETIINNVLPTEYSSSDIEEVVSIFEDSYFILPSILPILKSAVNLYKNRRYGHCLCLLLPALEHSLRRLYACCNGCHERILTAESATLYTTFDEILSPVLNDGITPNALADEIGISNMEMLMDILMYPEGPKLRDRISHGEVDLFTMSHALAGHVLSMCLSCSLLYCVNYHIKKDSIIDKVSSNGMKYVSLYHPSSLLHREMVSLVEELEKWKEIETFNLTEEDNDDGLPILCTTLHSNYPTALLQLMDSFPYFHTSDSCSNLLAISTSLSCFHGNSALLSLIEEVWGIPHNTLYSSRQKMETIGLLRRIINNLLNTVKQVADAARLRYNLYRRKELRSRQRNNFDRLLSSVGNYWSFIGVVFVLVCFSVAWSHDQSHDLSKMIKFLKKVLSFCENFSSQTSSAKNRWEESDKICSDCIEFIITSLSKIN</sequence>
<dbReference type="InterPro" id="IPR039635">
    <property type="entry name" value="ERMARD"/>
</dbReference>
<dbReference type="PANTHER" id="PTHR31701">
    <property type="entry name" value="ENDOPLASMIC RETICULUM MEMBRANE-ASSOCIATED RNA DEGRADATION PROTEIN"/>
    <property type="match status" value="1"/>
</dbReference>
<reference evidence="3" key="2">
    <citation type="submission" date="2024-06" db="UniProtKB">
        <authorList>
            <consortium name="EnsemblMetazoa"/>
        </authorList>
    </citation>
    <scope>IDENTIFICATION</scope>
</reference>
<proteinExistence type="predicted"/>
<reference evidence="4" key="1">
    <citation type="journal article" date="2010" name="Nature">
        <title>The Amphimedon queenslandica genome and the evolution of animal complexity.</title>
        <authorList>
            <person name="Srivastava M."/>
            <person name="Simakov O."/>
            <person name="Chapman J."/>
            <person name="Fahey B."/>
            <person name="Gauthier M.E."/>
            <person name="Mitros T."/>
            <person name="Richards G.S."/>
            <person name="Conaco C."/>
            <person name="Dacre M."/>
            <person name="Hellsten U."/>
            <person name="Larroux C."/>
            <person name="Putnam N.H."/>
            <person name="Stanke M."/>
            <person name="Adamska M."/>
            <person name="Darling A."/>
            <person name="Degnan S.M."/>
            <person name="Oakley T.H."/>
            <person name="Plachetzki D.C."/>
            <person name="Zhai Y."/>
            <person name="Adamski M."/>
            <person name="Calcino A."/>
            <person name="Cummins S.F."/>
            <person name="Goodstein D.M."/>
            <person name="Harris C."/>
            <person name="Jackson D.J."/>
            <person name="Leys S.P."/>
            <person name="Shu S."/>
            <person name="Woodcroft B.J."/>
            <person name="Vervoort M."/>
            <person name="Kosik K.S."/>
            <person name="Manning G."/>
            <person name="Degnan B.M."/>
            <person name="Rokhsar D.S."/>
        </authorList>
    </citation>
    <scope>NUCLEOTIDE SEQUENCE [LARGE SCALE GENOMIC DNA]</scope>
</reference>
<keyword evidence="4" id="KW-1185">Reference proteome</keyword>